<accession>A0ABT8BLZ2</accession>
<feature type="domain" description="PAC" evidence="8">
    <location>
        <begin position="216"/>
        <end position="268"/>
    </location>
</feature>
<dbReference type="InterPro" id="IPR036097">
    <property type="entry name" value="HisK_dim/P_sf"/>
</dbReference>
<dbReference type="SMART" id="SM00388">
    <property type="entry name" value="HisKA"/>
    <property type="match status" value="1"/>
</dbReference>
<dbReference type="SUPFAM" id="SSF52172">
    <property type="entry name" value="CheY-like"/>
    <property type="match status" value="1"/>
</dbReference>
<evidence type="ECO:0000256" key="2">
    <source>
        <dbReference type="ARBA" id="ARBA00012438"/>
    </source>
</evidence>
<organism evidence="9 10">
    <name type="scientific">Methylobacterium adhaesivum</name>
    <dbReference type="NCBI Taxonomy" id="333297"/>
    <lineage>
        <taxon>Bacteria</taxon>
        <taxon>Pseudomonadati</taxon>
        <taxon>Pseudomonadota</taxon>
        <taxon>Alphaproteobacteria</taxon>
        <taxon>Hyphomicrobiales</taxon>
        <taxon>Methylobacteriaceae</taxon>
        <taxon>Methylobacterium</taxon>
    </lineage>
</organism>
<dbReference type="Gene3D" id="1.10.287.130">
    <property type="match status" value="1"/>
</dbReference>
<gene>
    <name evidence="9" type="ORF">QWZ12_21365</name>
</gene>
<dbReference type="Proteomes" id="UP001224644">
    <property type="component" value="Unassembled WGS sequence"/>
</dbReference>
<dbReference type="InterPro" id="IPR003594">
    <property type="entry name" value="HATPase_dom"/>
</dbReference>
<dbReference type="EC" id="2.7.13.3" evidence="2"/>
<comment type="catalytic activity">
    <reaction evidence="1">
        <text>ATP + protein L-histidine = ADP + protein N-phospho-L-histidine.</text>
        <dbReference type="EC" id="2.7.13.3"/>
    </reaction>
</comment>
<dbReference type="PANTHER" id="PTHR43065:SF49">
    <property type="entry name" value="HISTIDINE KINASE"/>
    <property type="match status" value="1"/>
</dbReference>
<feature type="domain" description="Response regulatory" evidence="6">
    <location>
        <begin position="661"/>
        <end position="774"/>
    </location>
</feature>
<reference evidence="10" key="1">
    <citation type="journal article" date="2019" name="Int. J. Syst. Evol. Microbiol.">
        <title>The Global Catalogue of Microorganisms (GCM) 10K type strain sequencing project: providing services to taxonomists for standard genome sequencing and annotation.</title>
        <authorList>
            <consortium name="The Broad Institute Genomics Platform"/>
            <consortium name="The Broad Institute Genome Sequencing Center for Infectious Disease"/>
            <person name="Wu L."/>
            <person name="Ma J."/>
        </authorList>
    </citation>
    <scope>NUCLEOTIDE SEQUENCE [LARGE SCALE GENOMIC DNA]</scope>
    <source>
        <strain evidence="10">CECT 7069</strain>
    </source>
</reference>
<dbReference type="PROSITE" id="PS50112">
    <property type="entry name" value="PAS"/>
    <property type="match status" value="1"/>
</dbReference>
<protein>
    <recommendedName>
        <fullName evidence="2">histidine kinase</fullName>
        <ecNumber evidence="2">2.7.13.3</ecNumber>
    </recommendedName>
</protein>
<dbReference type="PROSITE" id="PS50113">
    <property type="entry name" value="PAC"/>
    <property type="match status" value="1"/>
</dbReference>
<dbReference type="InterPro" id="IPR005467">
    <property type="entry name" value="His_kinase_dom"/>
</dbReference>
<dbReference type="InterPro" id="IPR013656">
    <property type="entry name" value="PAS_4"/>
</dbReference>
<proteinExistence type="predicted"/>
<evidence type="ECO:0000256" key="4">
    <source>
        <dbReference type="PROSITE-ProRule" id="PRU00169"/>
    </source>
</evidence>
<evidence type="ECO:0000259" key="5">
    <source>
        <dbReference type="PROSITE" id="PS50109"/>
    </source>
</evidence>
<evidence type="ECO:0000256" key="1">
    <source>
        <dbReference type="ARBA" id="ARBA00000085"/>
    </source>
</evidence>
<dbReference type="SUPFAM" id="SSF47384">
    <property type="entry name" value="Homodimeric domain of signal transducing histidine kinase"/>
    <property type="match status" value="1"/>
</dbReference>
<dbReference type="Pfam" id="PF08447">
    <property type="entry name" value="PAS_3"/>
    <property type="match status" value="1"/>
</dbReference>
<dbReference type="PROSITE" id="PS50109">
    <property type="entry name" value="HIS_KIN"/>
    <property type="match status" value="1"/>
</dbReference>
<dbReference type="SMART" id="SM00091">
    <property type="entry name" value="PAS"/>
    <property type="match status" value="3"/>
</dbReference>
<dbReference type="Pfam" id="PF02518">
    <property type="entry name" value="HATPase_c"/>
    <property type="match status" value="1"/>
</dbReference>
<dbReference type="PROSITE" id="PS50110">
    <property type="entry name" value="RESPONSE_REGULATORY"/>
    <property type="match status" value="1"/>
</dbReference>
<dbReference type="SMART" id="SM00387">
    <property type="entry name" value="HATPase_c"/>
    <property type="match status" value="1"/>
</dbReference>
<dbReference type="Gene3D" id="3.30.450.20">
    <property type="entry name" value="PAS domain"/>
    <property type="match status" value="3"/>
</dbReference>
<keyword evidence="3 4" id="KW-0597">Phosphoprotein</keyword>
<evidence type="ECO:0000256" key="3">
    <source>
        <dbReference type="ARBA" id="ARBA00022553"/>
    </source>
</evidence>
<sequence>MAHAIRTHDWTVSSLGAPEAWPAPLRAAMALVLDSHGPTWLVWGPELTFLYNQAYVSMFGSKRPAALGRPMAEVWAEIWPDVQPLVAQTLAGRPDQLIDLPLKVERGAGVEQAYFTFSFAPLRDDVGTIRGLFCTVVETTAGVTARKHLEALVGSSSEVRYSLNADWGELYQLAGGDFIPDNATANPDWLTDYIPPEDRAAVRAEFERAIRTRSNYQLEHRVNLVGGGTGWAHSRAVPQMDAEGHIIGWLGAASDITARKRAEADLNELNETLERQVVQRGVELDRVWRNAQDLQIVIDADGVFRSVSPSATRLLGWAPEEMVGRSLFTFIDPDGHSASRVALRQAAHEPLPSHRNRYRHKDGSHRWIAWITTPEDGLIYCYGRDVTLETEQAQHLLQAEDALRQSQKLEAIGQLTGGVAHDFNNLLTVIKSSTDLLKRPNLPEERRIRYVEAISNTVDRAARLTNQLLAFARRQALKPEVFAACDGVRAINEMVGTLTGARIKLATELPARRCYIDVDPSQFDTALINMAVNARDAMTGEGAITIRVAPVEAIPSVRTHPAVYGPYVAVSMSDTGSGIPPESLDQIFEPFFTTKEVGKGTGLGLSQVFGFAKQSGGEVTVESDVGAGTTFTLYLPRVPAASHKPAKAEIPDVLSVGHDTRVLVVEDNADVGSFSVQALIELGYLPILSAGADEALAELARGPARFDVMFSDVVMPGMNGIDLAKEVRRLYPDLPVVLTSGYSHVLAQEGSHGFELLHKPYSVEQLSRTLQAATAGRQPRIRGLDA</sequence>
<dbReference type="PANTHER" id="PTHR43065">
    <property type="entry name" value="SENSOR HISTIDINE KINASE"/>
    <property type="match status" value="1"/>
</dbReference>
<dbReference type="InterPro" id="IPR001610">
    <property type="entry name" value="PAC"/>
</dbReference>
<dbReference type="SUPFAM" id="SSF55874">
    <property type="entry name" value="ATPase domain of HSP90 chaperone/DNA topoisomerase II/histidine kinase"/>
    <property type="match status" value="1"/>
</dbReference>
<evidence type="ECO:0000259" key="8">
    <source>
        <dbReference type="PROSITE" id="PS50113"/>
    </source>
</evidence>
<comment type="caution">
    <text evidence="9">The sequence shown here is derived from an EMBL/GenBank/DDBJ whole genome shotgun (WGS) entry which is preliminary data.</text>
</comment>
<dbReference type="InterPro" id="IPR036890">
    <property type="entry name" value="HATPase_C_sf"/>
</dbReference>
<evidence type="ECO:0000259" key="6">
    <source>
        <dbReference type="PROSITE" id="PS50110"/>
    </source>
</evidence>
<evidence type="ECO:0000313" key="10">
    <source>
        <dbReference type="Proteomes" id="UP001224644"/>
    </source>
</evidence>
<dbReference type="InterPro" id="IPR011006">
    <property type="entry name" value="CheY-like_superfamily"/>
</dbReference>
<dbReference type="RefSeq" id="WP_238227637.1">
    <property type="nucleotide sequence ID" value="NZ_BPQD01000032.1"/>
</dbReference>
<dbReference type="SUPFAM" id="SSF55785">
    <property type="entry name" value="PYP-like sensor domain (PAS domain)"/>
    <property type="match status" value="3"/>
</dbReference>
<name>A0ABT8BLZ2_9HYPH</name>
<dbReference type="InterPro" id="IPR035965">
    <property type="entry name" value="PAS-like_dom_sf"/>
</dbReference>
<dbReference type="EMBL" id="JAUFPX010000039">
    <property type="protein sequence ID" value="MDN3593146.1"/>
    <property type="molecule type" value="Genomic_DNA"/>
</dbReference>
<dbReference type="Gene3D" id="3.40.50.2300">
    <property type="match status" value="1"/>
</dbReference>
<dbReference type="Pfam" id="PF00072">
    <property type="entry name" value="Response_reg"/>
    <property type="match status" value="1"/>
</dbReference>
<dbReference type="CDD" id="cd00082">
    <property type="entry name" value="HisKA"/>
    <property type="match status" value="1"/>
</dbReference>
<dbReference type="NCBIfam" id="TIGR00229">
    <property type="entry name" value="sensory_box"/>
    <property type="match status" value="2"/>
</dbReference>
<feature type="domain" description="PAS" evidence="7">
    <location>
        <begin position="280"/>
        <end position="350"/>
    </location>
</feature>
<dbReference type="InterPro" id="IPR013655">
    <property type="entry name" value="PAS_fold_3"/>
</dbReference>
<dbReference type="PRINTS" id="PR00344">
    <property type="entry name" value="BCTRLSENSOR"/>
</dbReference>
<evidence type="ECO:0000259" key="7">
    <source>
        <dbReference type="PROSITE" id="PS50112"/>
    </source>
</evidence>
<dbReference type="Pfam" id="PF08448">
    <property type="entry name" value="PAS_4"/>
    <property type="match status" value="2"/>
</dbReference>
<dbReference type="InterPro" id="IPR000700">
    <property type="entry name" value="PAS-assoc_C"/>
</dbReference>
<feature type="domain" description="Histidine kinase" evidence="5">
    <location>
        <begin position="418"/>
        <end position="639"/>
    </location>
</feature>
<dbReference type="Pfam" id="PF00512">
    <property type="entry name" value="HisKA"/>
    <property type="match status" value="1"/>
</dbReference>
<evidence type="ECO:0000313" key="9">
    <source>
        <dbReference type="EMBL" id="MDN3593146.1"/>
    </source>
</evidence>
<dbReference type="InterPro" id="IPR003661">
    <property type="entry name" value="HisK_dim/P_dom"/>
</dbReference>
<dbReference type="Gene3D" id="3.30.565.10">
    <property type="entry name" value="Histidine kinase-like ATPase, C-terminal domain"/>
    <property type="match status" value="1"/>
</dbReference>
<dbReference type="InterPro" id="IPR000014">
    <property type="entry name" value="PAS"/>
</dbReference>
<dbReference type="CDD" id="cd00130">
    <property type="entry name" value="PAS"/>
    <property type="match status" value="3"/>
</dbReference>
<dbReference type="InterPro" id="IPR001789">
    <property type="entry name" value="Sig_transdc_resp-reg_receiver"/>
</dbReference>
<feature type="modified residue" description="4-aspartylphosphate" evidence="4">
    <location>
        <position position="712"/>
    </location>
</feature>
<dbReference type="InterPro" id="IPR004358">
    <property type="entry name" value="Sig_transdc_His_kin-like_C"/>
</dbReference>
<dbReference type="SMART" id="SM00086">
    <property type="entry name" value="PAC"/>
    <property type="match status" value="2"/>
</dbReference>
<keyword evidence="10" id="KW-1185">Reference proteome</keyword>
<dbReference type="SMART" id="SM00448">
    <property type="entry name" value="REC"/>
    <property type="match status" value="1"/>
</dbReference>